<gene>
    <name evidence="3" type="ORF">pipiens_007493</name>
</gene>
<keyword evidence="2" id="KW-0812">Transmembrane</keyword>
<evidence type="ECO:0000313" key="3">
    <source>
        <dbReference type="EMBL" id="KAL1400364.1"/>
    </source>
</evidence>
<dbReference type="PANTHER" id="PTHR21879:SF23">
    <property type="entry name" value="IP06949P"/>
    <property type="match status" value="1"/>
</dbReference>
<feature type="region of interest" description="Disordered" evidence="1">
    <location>
        <begin position="78"/>
        <end position="97"/>
    </location>
</feature>
<evidence type="ECO:0000256" key="1">
    <source>
        <dbReference type="SAM" id="MobiDB-lite"/>
    </source>
</evidence>
<dbReference type="PANTHER" id="PTHR21879">
    <property type="entry name" value="FI03362P-RELATED-RELATED"/>
    <property type="match status" value="1"/>
</dbReference>
<feature type="transmembrane region" description="Helical" evidence="2">
    <location>
        <begin position="6"/>
        <end position="27"/>
    </location>
</feature>
<comment type="caution">
    <text evidence="3">The sequence shown here is derived from an EMBL/GenBank/DDBJ whole genome shotgun (WGS) entry which is preliminary data.</text>
</comment>
<dbReference type="Pfam" id="PF07898">
    <property type="entry name" value="DUF1676"/>
    <property type="match status" value="1"/>
</dbReference>
<proteinExistence type="predicted"/>
<evidence type="ECO:0000256" key="2">
    <source>
        <dbReference type="SAM" id="Phobius"/>
    </source>
</evidence>
<name>A0ABD1DPP9_CULPP</name>
<dbReference type="AlphaFoldDB" id="A0ABD1DPP9"/>
<keyword evidence="4" id="KW-1185">Reference proteome</keyword>
<protein>
    <submittedName>
        <fullName evidence="3">Uncharacterized protein</fullName>
    </submittedName>
</protein>
<keyword evidence="2" id="KW-0472">Membrane</keyword>
<reference evidence="3 4" key="1">
    <citation type="submission" date="2024-05" db="EMBL/GenBank/DDBJ databases">
        <title>Culex pipiens pipiens assembly and annotation.</title>
        <authorList>
            <person name="Alout H."/>
            <person name="Durand T."/>
        </authorList>
    </citation>
    <scope>NUCLEOTIDE SEQUENCE [LARGE SCALE GENOMIC DNA]</scope>
    <source>
        <strain evidence="3">HA-2024</strain>
        <tissue evidence="3">Whole body</tissue>
    </source>
</reference>
<dbReference type="InterPro" id="IPR012464">
    <property type="entry name" value="DUF1676"/>
</dbReference>
<accession>A0ABD1DPP9</accession>
<organism evidence="3 4">
    <name type="scientific">Culex pipiens pipiens</name>
    <name type="common">Northern house mosquito</name>
    <dbReference type="NCBI Taxonomy" id="38569"/>
    <lineage>
        <taxon>Eukaryota</taxon>
        <taxon>Metazoa</taxon>
        <taxon>Ecdysozoa</taxon>
        <taxon>Arthropoda</taxon>
        <taxon>Hexapoda</taxon>
        <taxon>Insecta</taxon>
        <taxon>Pterygota</taxon>
        <taxon>Neoptera</taxon>
        <taxon>Endopterygota</taxon>
        <taxon>Diptera</taxon>
        <taxon>Nematocera</taxon>
        <taxon>Culicoidea</taxon>
        <taxon>Culicidae</taxon>
        <taxon>Culicinae</taxon>
        <taxon>Culicini</taxon>
        <taxon>Culex</taxon>
        <taxon>Culex</taxon>
    </lineage>
</organism>
<dbReference type="Proteomes" id="UP001562425">
    <property type="component" value="Unassembled WGS sequence"/>
</dbReference>
<sequence length="399" mass="44442">MKQSVAVHHVVIFLLGVVFVGDVQAAFQDIGGCARLDNAWSCYGGRILRNVVKQLAAEKSLELMPGVEIVQVDRSGEERNRELNEVDDRDRDDGSVTGSVTRYLTNHELKVNLGEMVQKKARKKDKGGYGAIMMMGMMMSKVLGALGFGGVALLAMKALGVSMMALLLSAILGLKKLTEGGETTRGATIPSFEFPPVGTTRWRWWLPRKPMALVTELSTTRKQPQTVALDGDDGRRRIGTNSWRTTDGLRLWDKKKIKKCRKLVSLRAEDLNSGFTDKKRLPPAQLPVLQQIRILNEFQNDNAMTQEPQDNLEKNVCRKKYRNSQVTSYGMSSEPPMKKIGGEDEVSPPWLVRKILQTGQKDTPGENGAPVRKLHRWVAKVTPAAKQRRKTTLFSRGGT</sequence>
<evidence type="ECO:0000313" key="4">
    <source>
        <dbReference type="Proteomes" id="UP001562425"/>
    </source>
</evidence>
<feature type="region of interest" description="Disordered" evidence="1">
    <location>
        <begin position="326"/>
        <end position="345"/>
    </location>
</feature>
<keyword evidence="2" id="KW-1133">Transmembrane helix</keyword>
<dbReference type="EMBL" id="JBEHCU010005271">
    <property type="protein sequence ID" value="KAL1400364.1"/>
    <property type="molecule type" value="Genomic_DNA"/>
</dbReference>
<feature type="compositionally biased region" description="Basic and acidic residues" evidence="1">
    <location>
        <begin position="78"/>
        <end position="94"/>
    </location>
</feature>